<dbReference type="InterPro" id="IPR000674">
    <property type="entry name" value="Ald_Oxase/Xan_DH_a/b"/>
</dbReference>
<dbReference type="Pfam" id="PF02738">
    <property type="entry name" value="MoCoBD_1"/>
    <property type="match status" value="1"/>
</dbReference>
<protein>
    <submittedName>
        <fullName evidence="2">Xanthine dehydrogenase family protein molybdopterin-binding subunit</fullName>
    </submittedName>
</protein>
<dbReference type="EMBL" id="VANI01000011">
    <property type="protein sequence ID" value="TLM77051.1"/>
    <property type="molecule type" value="Genomic_DNA"/>
</dbReference>
<dbReference type="InterPro" id="IPR012368">
    <property type="entry name" value="OxRdtase_Mopterin-bd_su_IorB"/>
</dbReference>
<dbReference type="SUPFAM" id="SSF56003">
    <property type="entry name" value="Molybdenum cofactor-binding domain"/>
    <property type="match status" value="2"/>
</dbReference>
<keyword evidence="3" id="KW-1185">Reference proteome</keyword>
<dbReference type="InterPro" id="IPR006311">
    <property type="entry name" value="TAT_signal"/>
</dbReference>
<dbReference type="InterPro" id="IPR046867">
    <property type="entry name" value="AldOxase/xan_DH_MoCoBD2"/>
</dbReference>
<proteinExistence type="predicted"/>
<evidence type="ECO:0000313" key="3">
    <source>
        <dbReference type="Proteomes" id="UP000306791"/>
    </source>
</evidence>
<organism evidence="2 3">
    <name type="scientific">Microbulbifer harenosus</name>
    <dbReference type="NCBI Taxonomy" id="2576840"/>
    <lineage>
        <taxon>Bacteria</taxon>
        <taxon>Pseudomonadati</taxon>
        <taxon>Pseudomonadota</taxon>
        <taxon>Gammaproteobacteria</taxon>
        <taxon>Cellvibrionales</taxon>
        <taxon>Microbulbiferaceae</taxon>
        <taxon>Microbulbifer</taxon>
    </lineage>
</organism>
<sequence>MQNPHRRHFLKISALSAGAMLVSVTLPLRTRSSSAQQPVSPQWCVYVSINRDNSVVMQSPIMEMGQFMRTAGPMILADEMDLDWSLIRFDLNMPTYLTRNRKGDLVYDHAQIGTGGSQTLKNNWTYLRTAGATIRRMMIEEAAERWDCSPERLTARLSQIIDTPTGRKFSYGDLAEKAARRQVDTNKLKLKQPAQFHIMGKNQPAIDARDIVTGAPLFGIDENYANALRVAIDRAPAMGAQIAGYDKKAALAVPGVRQVVEMPHESGPHWPDGETQLRAAGVAVLADSFWAAMRGKDALKTTWKDTHQYAGLNSKAHRETLKALARSDQPGKHLRDDGEVTRALQQADKVLEHCYERSFLAHACMEPLNCIADVRKDSATVVVGHQWPHAAALAVEEIAGIDALKVEVINKRMGGGFGRKGEADYLREAIWLSHKVGQPVQVIWTRENDMERDFFAPAAAVQIRAGVKQGRIHGWHMRHAQTAGEAESHNFPAHLVRDCRIESLAGNEPFPLGTWRGPRQMQQAFAIESMLDELAHAAAADPLAFRLALMEPAKAHPIDYWAADHLDSGRMARCYRSAAEMAGWGRKLEKGEGLGIAGHVTFGTYVAFVLQVHVDDNKQLSLQKAWGAIDCGFAVNPNHIRAQMEGGFIDGLNAALFNEAVIEDSRVQTRNFGQLRWMRMGETPLEIETEIIESDREPTGVGEPPVPPAPAALANAIFAASGLRLRRMPFSEHIRI</sequence>
<dbReference type="PIRSF" id="PIRSF036389">
    <property type="entry name" value="IOR_B"/>
    <property type="match status" value="1"/>
</dbReference>
<dbReference type="SUPFAM" id="SSF54665">
    <property type="entry name" value="CO dehydrogenase molybdoprotein N-domain-like"/>
    <property type="match status" value="1"/>
</dbReference>
<reference evidence="2 3" key="1">
    <citation type="submission" date="2019-05" db="EMBL/GenBank/DDBJ databases">
        <title>Microbulbifer harenosus sp. nov., an alginate-degrading bacterium isolated from coastal sand.</title>
        <authorList>
            <person name="Huang H."/>
            <person name="Mo K."/>
            <person name="Bao S."/>
        </authorList>
    </citation>
    <scope>NUCLEOTIDE SEQUENCE [LARGE SCALE GENOMIC DNA]</scope>
    <source>
        <strain evidence="2 3">HB161719</strain>
    </source>
</reference>
<name>A0ABY2UJF5_9GAMM</name>
<dbReference type="Gene3D" id="3.30.365.10">
    <property type="entry name" value="Aldehyde oxidase/xanthine dehydrogenase, molybdopterin binding domain"/>
    <property type="match status" value="4"/>
</dbReference>
<dbReference type="SMART" id="SM01008">
    <property type="entry name" value="Ald_Xan_dh_C"/>
    <property type="match status" value="1"/>
</dbReference>
<dbReference type="Gene3D" id="3.90.1170.50">
    <property type="entry name" value="Aldehyde oxidase/xanthine dehydrogenase, a/b hammerhead"/>
    <property type="match status" value="1"/>
</dbReference>
<dbReference type="InterPro" id="IPR008274">
    <property type="entry name" value="AldOxase/xan_DH_MoCoBD1"/>
</dbReference>
<dbReference type="InterPro" id="IPR036856">
    <property type="entry name" value="Ald_Oxase/Xan_DH_a/b_sf"/>
</dbReference>
<evidence type="ECO:0000259" key="1">
    <source>
        <dbReference type="SMART" id="SM01008"/>
    </source>
</evidence>
<evidence type="ECO:0000313" key="2">
    <source>
        <dbReference type="EMBL" id="TLM77051.1"/>
    </source>
</evidence>
<accession>A0ABY2UJF5</accession>
<dbReference type="InterPro" id="IPR037165">
    <property type="entry name" value="AldOxase/xan_DH_Mopterin-bd_sf"/>
</dbReference>
<dbReference type="PANTHER" id="PTHR47495:SF1">
    <property type="entry name" value="BLL3820 PROTEIN"/>
    <property type="match status" value="1"/>
</dbReference>
<dbReference type="RefSeq" id="WP_138235958.1">
    <property type="nucleotide sequence ID" value="NZ_CP185860.1"/>
</dbReference>
<dbReference type="PANTHER" id="PTHR47495">
    <property type="entry name" value="ALDEHYDE DEHYDROGENASE"/>
    <property type="match status" value="1"/>
</dbReference>
<gene>
    <name evidence="2" type="ORF">FDY93_11915</name>
</gene>
<dbReference type="InterPro" id="IPR052516">
    <property type="entry name" value="N-heterocyclic_Hydroxylase"/>
</dbReference>
<feature type="domain" description="Aldehyde oxidase/xanthine dehydrogenase a/b hammerhead" evidence="1">
    <location>
        <begin position="213"/>
        <end position="307"/>
    </location>
</feature>
<comment type="caution">
    <text evidence="2">The sequence shown here is derived from an EMBL/GenBank/DDBJ whole genome shotgun (WGS) entry which is preliminary data.</text>
</comment>
<dbReference type="Pfam" id="PF20256">
    <property type="entry name" value="MoCoBD_2"/>
    <property type="match status" value="2"/>
</dbReference>
<dbReference type="PROSITE" id="PS51318">
    <property type="entry name" value="TAT"/>
    <property type="match status" value="1"/>
</dbReference>
<dbReference type="Proteomes" id="UP000306791">
    <property type="component" value="Unassembled WGS sequence"/>
</dbReference>